<dbReference type="EMBL" id="RBRA01000281">
    <property type="protein sequence ID" value="RMQ19234.1"/>
    <property type="molecule type" value="Genomic_DNA"/>
</dbReference>
<evidence type="ECO:0000313" key="6">
    <source>
        <dbReference type="EMBL" id="RMQ19234.1"/>
    </source>
</evidence>
<sequence length="330" mass="36888">MHDYKSASIMRTCFFFVRQIVLAVSRPGVSCIMFSNLHLYRITEPWSLSTAELAKRLEKRAFTPCTGSVIKTQGWVEPRVGGGLVFEVQKQILLNLCFEEKKVPEPVLQRHVAKKAAKMLSEKGYKPSRDQLKAMKEEAFIELLPRAFESQSTEKVWIDTSAGLIGIDCGSPAKADDVVTQIHDAIDIPASLIRTSMDPSSAMATWLMNNESPDEFTVDREVNLQGLDLEKSKVGYASISLEREEIRQHLLEGRRPVRLAMTFNEEVSFVLTDKSTLKRIVFLENVNKEIPDEEEEEAAFGAMFLTYAGVLAKLVPALMEALGGEEAAQG</sequence>
<name>A0A3M4JQQ8_9PSED</name>
<dbReference type="GO" id="GO:0043590">
    <property type="term" value="C:bacterial nucleoid"/>
    <property type="evidence" value="ECO:0007669"/>
    <property type="project" value="TreeGrafter"/>
</dbReference>
<dbReference type="GO" id="GO:0003690">
    <property type="term" value="F:double-stranded DNA binding"/>
    <property type="evidence" value="ECO:0007669"/>
    <property type="project" value="TreeGrafter"/>
</dbReference>
<comment type="subcellular location">
    <subcellularLocation>
        <location evidence="1">Cytoplasm</location>
        <location evidence="1">Nucleoid</location>
    </subcellularLocation>
</comment>
<evidence type="ECO:0000313" key="7">
    <source>
        <dbReference type="Proteomes" id="UP000269044"/>
    </source>
</evidence>
<evidence type="ECO:0000256" key="4">
    <source>
        <dbReference type="ARBA" id="ARBA00022490"/>
    </source>
</evidence>
<dbReference type="PANTHER" id="PTHR38103:SF1">
    <property type="entry name" value="RECOMBINATION-ASSOCIATED PROTEIN RDGC"/>
    <property type="match status" value="1"/>
</dbReference>
<dbReference type="InterPro" id="IPR007476">
    <property type="entry name" value="RdgC"/>
</dbReference>
<evidence type="ECO:0000256" key="3">
    <source>
        <dbReference type="ARBA" id="ARBA00022296"/>
    </source>
</evidence>
<proteinExistence type="inferred from homology"/>
<dbReference type="PANTHER" id="PTHR38103">
    <property type="entry name" value="RECOMBINATION-ASSOCIATED PROTEIN RDGC"/>
    <property type="match status" value="1"/>
</dbReference>
<evidence type="ECO:0000256" key="1">
    <source>
        <dbReference type="ARBA" id="ARBA00004453"/>
    </source>
</evidence>
<accession>A0A3M4JQQ8</accession>
<dbReference type="Proteomes" id="UP000269044">
    <property type="component" value="Unassembled WGS sequence"/>
</dbReference>
<keyword evidence="5" id="KW-0233">DNA recombination</keyword>
<gene>
    <name evidence="6" type="ORF">ALQ08_02833</name>
</gene>
<comment type="similarity">
    <text evidence="2">Belongs to the RdgC family.</text>
</comment>
<organism evidence="6 7">
    <name type="scientific">Pseudomonas syringae pv. delphinii</name>
    <dbReference type="NCBI Taxonomy" id="192088"/>
    <lineage>
        <taxon>Bacteria</taxon>
        <taxon>Pseudomonadati</taxon>
        <taxon>Pseudomonadota</taxon>
        <taxon>Gammaproteobacteria</taxon>
        <taxon>Pseudomonadales</taxon>
        <taxon>Pseudomonadaceae</taxon>
        <taxon>Pseudomonas</taxon>
    </lineage>
</organism>
<protein>
    <recommendedName>
        <fullName evidence="3">Recombination-associated protein RdgC</fullName>
    </recommendedName>
</protein>
<dbReference type="GO" id="GO:0000018">
    <property type="term" value="P:regulation of DNA recombination"/>
    <property type="evidence" value="ECO:0007669"/>
    <property type="project" value="TreeGrafter"/>
</dbReference>
<reference evidence="6 7" key="1">
    <citation type="submission" date="2018-08" db="EMBL/GenBank/DDBJ databases">
        <title>Recombination of ecologically and evolutionarily significant loci maintains genetic cohesion in the Pseudomonas syringae species complex.</title>
        <authorList>
            <person name="Dillon M."/>
            <person name="Thakur S."/>
            <person name="Almeida R.N.D."/>
            <person name="Weir B.S."/>
            <person name="Guttman D.S."/>
        </authorList>
    </citation>
    <scope>NUCLEOTIDE SEQUENCE [LARGE SCALE GENOMIC DNA]</scope>
    <source>
        <strain evidence="6 7">ICMP 13052</strain>
    </source>
</reference>
<comment type="caution">
    <text evidence="6">The sequence shown here is derived from an EMBL/GenBank/DDBJ whole genome shotgun (WGS) entry which is preliminary data.</text>
</comment>
<evidence type="ECO:0000256" key="2">
    <source>
        <dbReference type="ARBA" id="ARBA00008657"/>
    </source>
</evidence>
<dbReference type="Pfam" id="PF04381">
    <property type="entry name" value="RdgC"/>
    <property type="match status" value="1"/>
</dbReference>
<dbReference type="AlphaFoldDB" id="A0A3M4JQQ8"/>
<keyword evidence="4" id="KW-0963">Cytoplasm</keyword>
<evidence type="ECO:0000256" key="5">
    <source>
        <dbReference type="ARBA" id="ARBA00023172"/>
    </source>
</evidence>
<dbReference type="GO" id="GO:0006310">
    <property type="term" value="P:DNA recombination"/>
    <property type="evidence" value="ECO:0007669"/>
    <property type="project" value="UniProtKB-KW"/>
</dbReference>